<proteinExistence type="predicted"/>
<organism evidence="2">
    <name type="scientific">Hexamita inflata</name>
    <dbReference type="NCBI Taxonomy" id="28002"/>
    <lineage>
        <taxon>Eukaryota</taxon>
        <taxon>Metamonada</taxon>
        <taxon>Diplomonadida</taxon>
        <taxon>Hexamitidae</taxon>
        <taxon>Hexamitinae</taxon>
        <taxon>Hexamita</taxon>
    </lineage>
</organism>
<gene>
    <name evidence="3" type="ORF">HINF_LOCUS46149</name>
    <name evidence="2" type="ORF">HINF_LOCUS8348</name>
</gene>
<protein>
    <submittedName>
        <fullName evidence="2">Cortactin-binding protein</fullName>
    </submittedName>
    <submittedName>
        <fullName evidence="3">Cortactin-binding_protein</fullName>
    </submittedName>
</protein>
<evidence type="ECO:0000256" key="1">
    <source>
        <dbReference type="SAM" id="Coils"/>
    </source>
</evidence>
<evidence type="ECO:0000313" key="3">
    <source>
        <dbReference type="EMBL" id="CAL6054607.1"/>
    </source>
</evidence>
<comment type="caution">
    <text evidence="2">The sequence shown here is derived from an EMBL/GenBank/DDBJ whole genome shotgun (WGS) entry which is preliminary data.</text>
</comment>
<dbReference type="EMBL" id="CATOUU010000202">
    <property type="protein sequence ID" value="CAI9920703.1"/>
    <property type="molecule type" value="Genomic_DNA"/>
</dbReference>
<keyword evidence="1" id="KW-0175">Coiled coil</keyword>
<evidence type="ECO:0000313" key="4">
    <source>
        <dbReference type="Proteomes" id="UP001642409"/>
    </source>
</evidence>
<evidence type="ECO:0000313" key="2">
    <source>
        <dbReference type="EMBL" id="CAI9920703.1"/>
    </source>
</evidence>
<dbReference type="AlphaFoldDB" id="A0AA86NKL0"/>
<sequence length="161" mass="18843">MQQQLHEIVSELEKLQQEEKLRNEQTTILKKKLDETLKLVEQIPADDQDKIQALESELALSDDTRLKIQRKLNEKMSEVDDLQDQVQNLKQKLEQYEKNKFQDVDTLTKEKIADLEQQLVQSDTQRQKLSGALNDKVAIIDDMQDQIDTLKKEIETLKKGK</sequence>
<accession>A0AA86NKL0</accession>
<feature type="coiled-coil region" evidence="1">
    <location>
        <begin position="65"/>
        <end position="160"/>
    </location>
</feature>
<dbReference type="EMBL" id="CAXDID020000202">
    <property type="protein sequence ID" value="CAL6054607.1"/>
    <property type="molecule type" value="Genomic_DNA"/>
</dbReference>
<dbReference type="Proteomes" id="UP001642409">
    <property type="component" value="Unassembled WGS sequence"/>
</dbReference>
<reference evidence="3 4" key="2">
    <citation type="submission" date="2024-07" db="EMBL/GenBank/DDBJ databases">
        <authorList>
            <person name="Akdeniz Z."/>
        </authorList>
    </citation>
    <scope>NUCLEOTIDE SEQUENCE [LARGE SCALE GENOMIC DNA]</scope>
</reference>
<keyword evidence="4" id="KW-1185">Reference proteome</keyword>
<name>A0AA86NKL0_9EUKA</name>
<reference evidence="2" key="1">
    <citation type="submission" date="2023-06" db="EMBL/GenBank/DDBJ databases">
        <authorList>
            <person name="Kurt Z."/>
        </authorList>
    </citation>
    <scope>NUCLEOTIDE SEQUENCE</scope>
</reference>